<dbReference type="WBParaSite" id="PS1159_v2.g14873.t1">
    <property type="protein sequence ID" value="PS1159_v2.g14873.t1"/>
    <property type="gene ID" value="PS1159_v2.g14873"/>
</dbReference>
<reference evidence="2" key="1">
    <citation type="submission" date="2022-11" db="UniProtKB">
        <authorList>
            <consortium name="WormBaseParasite"/>
        </authorList>
    </citation>
    <scope>IDENTIFICATION</scope>
</reference>
<proteinExistence type="predicted"/>
<dbReference type="Proteomes" id="UP000887580">
    <property type="component" value="Unplaced"/>
</dbReference>
<evidence type="ECO:0000313" key="1">
    <source>
        <dbReference type="Proteomes" id="UP000887580"/>
    </source>
</evidence>
<organism evidence="1 2">
    <name type="scientific">Panagrolaimus sp. PS1159</name>
    <dbReference type="NCBI Taxonomy" id="55785"/>
    <lineage>
        <taxon>Eukaryota</taxon>
        <taxon>Metazoa</taxon>
        <taxon>Ecdysozoa</taxon>
        <taxon>Nematoda</taxon>
        <taxon>Chromadorea</taxon>
        <taxon>Rhabditida</taxon>
        <taxon>Tylenchina</taxon>
        <taxon>Panagrolaimomorpha</taxon>
        <taxon>Panagrolaimoidea</taxon>
        <taxon>Panagrolaimidae</taxon>
        <taxon>Panagrolaimus</taxon>
    </lineage>
</organism>
<sequence length="464" mass="53424">MSGDVILLSDSDGEENYLKIYYEGTSEFVEAEIESNGNVLFDDILAMDSRISALIIKKKGSKRMLKPKVGIFKEPKEKWKNVKVFAVLKKEPEIVSNPTVHVEDPIAASNMNQQIKAEPSTELDVANNRESEHSTPSTLPPTPVVFHKKLKTELSTVSTPLQNIGNLEAPNSSDILPSIIEQNFPTASSSNSIVVDVEEPNIDDLLKAYNITSFIELKFMLCRGNYKYHITCKFVLESLRRTMIANPNKENVRLIHYASTSDILLNDLDPKLKKRCKLCKEAFTLQHLLSCDHIQKYHKKYNADPPEVAYVLDPKIYIKYMDPLILATLKISEFKNMEGSAEFSIKRPSEEAIRLKYILIHRILQANLIMNYKSTFSVEKFIKNYECHDCQRFPNGFKQYLKHVLSFQHIQYSLNQEEFDKICKAMSFIEETSNGYQFLPIFETGRKRHHSLSKEQSNKRHKKF</sequence>
<name>A0AC35F8L3_9BILA</name>
<evidence type="ECO:0000313" key="2">
    <source>
        <dbReference type="WBParaSite" id="PS1159_v2.g14873.t1"/>
    </source>
</evidence>
<protein>
    <submittedName>
        <fullName evidence="2">C2H2-type domain-containing protein</fullName>
    </submittedName>
</protein>
<accession>A0AC35F8L3</accession>